<evidence type="ECO:0000256" key="2">
    <source>
        <dbReference type="ARBA" id="ARBA00023125"/>
    </source>
</evidence>
<dbReference type="InterPro" id="IPR050204">
    <property type="entry name" value="AraC_XylS_family_regulators"/>
</dbReference>
<dbReference type="GO" id="GO:0003700">
    <property type="term" value="F:DNA-binding transcription factor activity"/>
    <property type="evidence" value="ECO:0007669"/>
    <property type="project" value="InterPro"/>
</dbReference>
<dbReference type="SUPFAM" id="SSF46689">
    <property type="entry name" value="Homeodomain-like"/>
    <property type="match status" value="2"/>
</dbReference>
<dbReference type="AlphaFoldDB" id="A0A4S3K2B1"/>
<dbReference type="PANTHER" id="PTHR46796:SF7">
    <property type="entry name" value="ARAC FAMILY TRANSCRIPTIONAL REGULATOR"/>
    <property type="match status" value="1"/>
</dbReference>
<dbReference type="SUPFAM" id="SSF51182">
    <property type="entry name" value="RmlC-like cupins"/>
    <property type="match status" value="1"/>
</dbReference>
<evidence type="ECO:0000256" key="1">
    <source>
        <dbReference type="ARBA" id="ARBA00023015"/>
    </source>
</evidence>
<dbReference type="InterPro" id="IPR032783">
    <property type="entry name" value="AraC_lig"/>
</dbReference>
<dbReference type="OrthoDB" id="9783876at2"/>
<dbReference type="PANTHER" id="PTHR46796">
    <property type="entry name" value="HTH-TYPE TRANSCRIPTIONAL ACTIVATOR RHAS-RELATED"/>
    <property type="match status" value="1"/>
</dbReference>
<dbReference type="InterPro" id="IPR018060">
    <property type="entry name" value="HTH_AraC"/>
</dbReference>
<accession>A0A4S3K2B1</accession>
<gene>
    <name evidence="5" type="ORF">DFR24_3556</name>
</gene>
<dbReference type="Pfam" id="PF12852">
    <property type="entry name" value="Cupin_6"/>
    <property type="match status" value="1"/>
</dbReference>
<keyword evidence="6" id="KW-1185">Reference proteome</keyword>
<dbReference type="Proteomes" id="UP000295341">
    <property type="component" value="Unassembled WGS sequence"/>
</dbReference>
<keyword evidence="2" id="KW-0238">DNA-binding</keyword>
<dbReference type="InterPro" id="IPR011051">
    <property type="entry name" value="RmlC_Cupin_sf"/>
</dbReference>
<dbReference type="SMART" id="SM00342">
    <property type="entry name" value="HTH_ARAC"/>
    <property type="match status" value="1"/>
</dbReference>
<protein>
    <submittedName>
        <fullName evidence="5">AraC family transcriptional regulator</fullName>
    </submittedName>
</protein>
<evidence type="ECO:0000259" key="4">
    <source>
        <dbReference type="PROSITE" id="PS01124"/>
    </source>
</evidence>
<dbReference type="InterPro" id="IPR009057">
    <property type="entry name" value="Homeodomain-like_sf"/>
</dbReference>
<dbReference type="Gene3D" id="1.10.10.60">
    <property type="entry name" value="Homeodomain-like"/>
    <property type="match status" value="1"/>
</dbReference>
<evidence type="ECO:0000313" key="5">
    <source>
        <dbReference type="EMBL" id="TDU26528.1"/>
    </source>
</evidence>
<sequence length="292" mass="32420">MTERTDDALLDGILAAYQMHARITDNMRYCGRWRDWDPQAPPGTAWFHLVDRGTCWLTLENTPPVKLESGDLVVMPRGTAHVLTPLEEADGSVRADSFTTMLCGEFHFESTTGNPVMAGLPDLMHVHGTGSGNAYRSLAELLVQEAGNTGFGTQAVVDKLADALFVMALRQYLASSALRRGLFAALADPRLKRALDAIHRFPGKDWTVASLADEALLSRTAFAERFAEVLEETPYQYLTRWRMAQALKLLRDPRLSVAHVAERLGYQTEAAFRRSFKRVHGFGPGSVRRKSG</sequence>
<proteinExistence type="predicted"/>
<keyword evidence="1" id="KW-0805">Transcription regulation</keyword>
<dbReference type="Pfam" id="PF12833">
    <property type="entry name" value="HTH_18"/>
    <property type="match status" value="1"/>
</dbReference>
<name>A0A4S3K2B1_9GAMM</name>
<keyword evidence="3" id="KW-0804">Transcription</keyword>
<evidence type="ECO:0000256" key="3">
    <source>
        <dbReference type="ARBA" id="ARBA00023163"/>
    </source>
</evidence>
<dbReference type="RefSeq" id="WP_133882723.1">
    <property type="nucleotide sequence ID" value="NZ_MWIN01000019.1"/>
</dbReference>
<feature type="domain" description="HTH araC/xylS-type" evidence="4">
    <location>
        <begin position="192"/>
        <end position="290"/>
    </location>
</feature>
<dbReference type="GO" id="GO:0043565">
    <property type="term" value="F:sequence-specific DNA binding"/>
    <property type="evidence" value="ECO:0007669"/>
    <property type="project" value="InterPro"/>
</dbReference>
<organism evidence="5 6">
    <name type="scientific">Panacagrimonas perspica</name>
    <dbReference type="NCBI Taxonomy" id="381431"/>
    <lineage>
        <taxon>Bacteria</taxon>
        <taxon>Pseudomonadati</taxon>
        <taxon>Pseudomonadota</taxon>
        <taxon>Gammaproteobacteria</taxon>
        <taxon>Nevskiales</taxon>
        <taxon>Nevskiaceae</taxon>
        <taxon>Panacagrimonas</taxon>
    </lineage>
</organism>
<comment type="caution">
    <text evidence="5">The sequence shown here is derived from an EMBL/GenBank/DDBJ whole genome shotgun (WGS) entry which is preliminary data.</text>
</comment>
<evidence type="ECO:0000313" key="6">
    <source>
        <dbReference type="Proteomes" id="UP000295341"/>
    </source>
</evidence>
<reference evidence="5 6" key="1">
    <citation type="submission" date="2019-03" db="EMBL/GenBank/DDBJ databases">
        <title>Genomic Encyclopedia of Type Strains, Phase IV (KMG-IV): sequencing the most valuable type-strain genomes for metagenomic binning, comparative biology and taxonomic classification.</title>
        <authorList>
            <person name="Goeker M."/>
        </authorList>
    </citation>
    <scope>NUCLEOTIDE SEQUENCE [LARGE SCALE GENOMIC DNA]</scope>
    <source>
        <strain evidence="5 6">DSM 26377</strain>
    </source>
</reference>
<dbReference type="EMBL" id="SOBT01000010">
    <property type="protein sequence ID" value="TDU26528.1"/>
    <property type="molecule type" value="Genomic_DNA"/>
</dbReference>
<dbReference type="PROSITE" id="PS01124">
    <property type="entry name" value="HTH_ARAC_FAMILY_2"/>
    <property type="match status" value="1"/>
</dbReference>